<sequence length="168" mass="17927">MTVPATKPMSVQPTSHTMYPYRPLEKSPEVGSQYCAHDHDHESHACRKASRLRRVLLPALLSVLALCAVLFVACMSDAGDALGLGMGKRAENTSGSGNTLVDKKYYLIIVFVGLLLVVIFGVMLSAWCCRGSFENPLCCPCYLCACCGGLACLECVGCGLCAEGLDQA</sequence>
<dbReference type="AlphaFoldDB" id="A0A0C9T6J0"/>
<keyword evidence="1" id="KW-1133">Transmembrane helix</keyword>
<name>A0A0C9T6J0_PLICR</name>
<evidence type="ECO:0000313" key="3">
    <source>
        <dbReference type="Proteomes" id="UP000053263"/>
    </source>
</evidence>
<keyword evidence="3" id="KW-1185">Reference proteome</keyword>
<protein>
    <recommendedName>
        <fullName evidence="4">Transmembrane protein</fullName>
    </recommendedName>
</protein>
<keyword evidence="1" id="KW-0812">Transmembrane</keyword>
<dbReference type="EMBL" id="KN832569">
    <property type="protein sequence ID" value="KII84954.1"/>
    <property type="molecule type" value="Genomic_DNA"/>
</dbReference>
<organism evidence="2 3">
    <name type="scientific">Plicaturopsis crispa FD-325 SS-3</name>
    <dbReference type="NCBI Taxonomy" id="944288"/>
    <lineage>
        <taxon>Eukaryota</taxon>
        <taxon>Fungi</taxon>
        <taxon>Dikarya</taxon>
        <taxon>Basidiomycota</taxon>
        <taxon>Agaricomycotina</taxon>
        <taxon>Agaricomycetes</taxon>
        <taxon>Agaricomycetidae</taxon>
        <taxon>Amylocorticiales</taxon>
        <taxon>Amylocorticiaceae</taxon>
        <taxon>Plicatura</taxon>
        <taxon>Plicaturopsis crispa</taxon>
    </lineage>
</organism>
<proteinExistence type="predicted"/>
<gene>
    <name evidence="2" type="ORF">PLICRDRAFT_45809</name>
</gene>
<evidence type="ECO:0008006" key="4">
    <source>
        <dbReference type="Google" id="ProtNLM"/>
    </source>
</evidence>
<dbReference type="OrthoDB" id="3267785at2759"/>
<dbReference type="HOGENOM" id="CLU_096572_0_0_1"/>
<evidence type="ECO:0000256" key="1">
    <source>
        <dbReference type="SAM" id="Phobius"/>
    </source>
</evidence>
<feature type="transmembrane region" description="Helical" evidence="1">
    <location>
        <begin position="55"/>
        <end position="73"/>
    </location>
</feature>
<dbReference type="Proteomes" id="UP000053263">
    <property type="component" value="Unassembled WGS sequence"/>
</dbReference>
<keyword evidence="1" id="KW-0472">Membrane</keyword>
<reference evidence="2 3" key="1">
    <citation type="submission" date="2014-06" db="EMBL/GenBank/DDBJ databases">
        <title>Evolutionary Origins and Diversification of the Mycorrhizal Mutualists.</title>
        <authorList>
            <consortium name="DOE Joint Genome Institute"/>
            <consortium name="Mycorrhizal Genomics Consortium"/>
            <person name="Kohler A."/>
            <person name="Kuo A."/>
            <person name="Nagy L.G."/>
            <person name="Floudas D."/>
            <person name="Copeland A."/>
            <person name="Barry K.W."/>
            <person name="Cichocki N."/>
            <person name="Veneault-Fourrey C."/>
            <person name="LaButti K."/>
            <person name="Lindquist E.A."/>
            <person name="Lipzen A."/>
            <person name="Lundell T."/>
            <person name="Morin E."/>
            <person name="Murat C."/>
            <person name="Riley R."/>
            <person name="Ohm R."/>
            <person name="Sun H."/>
            <person name="Tunlid A."/>
            <person name="Henrissat B."/>
            <person name="Grigoriev I.V."/>
            <person name="Hibbett D.S."/>
            <person name="Martin F."/>
        </authorList>
    </citation>
    <scope>NUCLEOTIDE SEQUENCE [LARGE SCALE GENOMIC DNA]</scope>
    <source>
        <strain evidence="2 3">FD-325 SS-3</strain>
    </source>
</reference>
<evidence type="ECO:0000313" key="2">
    <source>
        <dbReference type="EMBL" id="KII84954.1"/>
    </source>
</evidence>
<feature type="transmembrane region" description="Helical" evidence="1">
    <location>
        <begin position="105"/>
        <end position="127"/>
    </location>
</feature>
<accession>A0A0C9T6J0</accession>